<reference evidence="1" key="2">
    <citation type="submission" date="2023-07" db="EMBL/GenBank/DDBJ databases">
        <authorList>
            <person name="Shen H."/>
        </authorList>
    </citation>
    <scope>NUCLEOTIDE SEQUENCE</scope>
    <source>
        <strain evidence="1">TNR-22</strain>
    </source>
</reference>
<name>A0ABT8YH27_9HYPH</name>
<keyword evidence="2" id="KW-1185">Reference proteome</keyword>
<comment type="caution">
    <text evidence="1">The sequence shown here is derived from an EMBL/GenBank/DDBJ whole genome shotgun (WGS) entry which is preliminary data.</text>
</comment>
<organism evidence="1 2">
    <name type="scientific">Rhizobium alvei</name>
    <dbReference type="NCBI Taxonomy" id="1132659"/>
    <lineage>
        <taxon>Bacteria</taxon>
        <taxon>Pseudomonadati</taxon>
        <taxon>Pseudomonadota</taxon>
        <taxon>Alphaproteobacteria</taxon>
        <taxon>Hyphomicrobiales</taxon>
        <taxon>Rhizobiaceae</taxon>
        <taxon>Rhizobium/Agrobacterium group</taxon>
        <taxon>Rhizobium</taxon>
    </lineage>
</organism>
<reference evidence="1" key="1">
    <citation type="journal article" date="2015" name="Int. J. Syst. Evol. Microbiol.">
        <title>Rhizobium alvei sp. nov., isolated from a freshwater river.</title>
        <authorList>
            <person name="Sheu S.Y."/>
            <person name="Huang H.W."/>
            <person name="Young C.C."/>
            <person name="Chen W.M."/>
        </authorList>
    </citation>
    <scope>NUCLEOTIDE SEQUENCE</scope>
    <source>
        <strain evidence="1">TNR-22</strain>
    </source>
</reference>
<dbReference type="RefSeq" id="WP_304374862.1">
    <property type="nucleotide sequence ID" value="NZ_JAUOZU010000002.1"/>
</dbReference>
<sequence length="279" mass="31558">MPSLNKNLGSRMSSCSVVIFDDQPASIEKHQIILSEIGARTIIVSDLSELADVISKTTDLILFLDQHIADVYDLRELGLPGSRTDNCENVGLAIIRGWLPRLDRSDIHPALLTGFKLSEHAEEQLRRSRAQGSDVGYIHKDNIVDFEQFVRSKAEKLFLVNWRRDVRAAEMIVQEWAGYDVKLVARAFGYDGEVADWQAQFRKIEADASIDARDRVKLIIFIKESLVRIFRRNDPTTEIAWLRESDSGLGDDGTPWDGIFSGHQHRLASVAGLMRRIVD</sequence>
<evidence type="ECO:0008006" key="3">
    <source>
        <dbReference type="Google" id="ProtNLM"/>
    </source>
</evidence>
<protein>
    <recommendedName>
        <fullName evidence="3">Response regulatory domain-containing protein</fullName>
    </recommendedName>
</protein>
<accession>A0ABT8YH27</accession>
<evidence type="ECO:0000313" key="2">
    <source>
        <dbReference type="Proteomes" id="UP001174932"/>
    </source>
</evidence>
<dbReference type="Proteomes" id="UP001174932">
    <property type="component" value="Unassembled WGS sequence"/>
</dbReference>
<proteinExistence type="predicted"/>
<evidence type="ECO:0000313" key="1">
    <source>
        <dbReference type="EMBL" id="MDO6962972.1"/>
    </source>
</evidence>
<dbReference type="EMBL" id="JAUOZU010000002">
    <property type="protein sequence ID" value="MDO6962972.1"/>
    <property type="molecule type" value="Genomic_DNA"/>
</dbReference>
<gene>
    <name evidence="1" type="ORF">Q4481_03325</name>
</gene>